<dbReference type="Proteomes" id="UP000266861">
    <property type="component" value="Unassembled WGS sequence"/>
</dbReference>
<organism evidence="2 3">
    <name type="scientific">Diversispora epigaea</name>
    <dbReference type="NCBI Taxonomy" id="1348612"/>
    <lineage>
        <taxon>Eukaryota</taxon>
        <taxon>Fungi</taxon>
        <taxon>Fungi incertae sedis</taxon>
        <taxon>Mucoromycota</taxon>
        <taxon>Glomeromycotina</taxon>
        <taxon>Glomeromycetes</taxon>
        <taxon>Diversisporales</taxon>
        <taxon>Diversisporaceae</taxon>
        <taxon>Diversispora</taxon>
    </lineage>
</organism>
<accession>A0A397IT31</accession>
<sequence length="184" mass="20975">MLTKSTLPENEPLARENCVDSTQDSPERVNETFSTVINVEHAAMISSWIGNQPQSYSLTNNPYEFQLILHGSKDGFSLRTYWNISWIKKIVGDMKTNKSFIFSFKDGSIQNSILSRVKNENCALHFQIANFMKNLLEPILTIKGWSRTSKKGLGPQGMVLDLKKWSWTSKEDLGPQRMVLDLSE</sequence>
<comment type="caution">
    <text evidence="2">The sequence shown here is derived from an EMBL/GenBank/DDBJ whole genome shotgun (WGS) entry which is preliminary data.</text>
</comment>
<evidence type="ECO:0008006" key="4">
    <source>
        <dbReference type="Google" id="ProtNLM"/>
    </source>
</evidence>
<reference evidence="2 3" key="1">
    <citation type="submission" date="2018-08" db="EMBL/GenBank/DDBJ databases">
        <title>Genome and evolution of the arbuscular mycorrhizal fungus Diversispora epigaea (formerly Glomus versiforme) and its bacterial endosymbionts.</title>
        <authorList>
            <person name="Sun X."/>
            <person name="Fei Z."/>
            <person name="Harrison M."/>
        </authorList>
    </citation>
    <scope>NUCLEOTIDE SEQUENCE [LARGE SCALE GENOMIC DNA]</scope>
    <source>
        <strain evidence="2 3">IT104</strain>
    </source>
</reference>
<dbReference type="EMBL" id="PQFF01000158">
    <property type="protein sequence ID" value="RHZ78117.1"/>
    <property type="molecule type" value="Genomic_DNA"/>
</dbReference>
<evidence type="ECO:0000256" key="1">
    <source>
        <dbReference type="SAM" id="MobiDB-lite"/>
    </source>
</evidence>
<keyword evidence="3" id="KW-1185">Reference proteome</keyword>
<dbReference type="OrthoDB" id="2354022at2759"/>
<proteinExistence type="predicted"/>
<dbReference type="AlphaFoldDB" id="A0A397IT31"/>
<gene>
    <name evidence="2" type="ORF">Glove_168g262</name>
</gene>
<evidence type="ECO:0000313" key="2">
    <source>
        <dbReference type="EMBL" id="RHZ78117.1"/>
    </source>
</evidence>
<feature type="region of interest" description="Disordered" evidence="1">
    <location>
        <begin position="1"/>
        <end position="26"/>
    </location>
</feature>
<evidence type="ECO:0000313" key="3">
    <source>
        <dbReference type="Proteomes" id="UP000266861"/>
    </source>
</evidence>
<protein>
    <recommendedName>
        <fullName evidence="4">TLDc domain-containing protein</fullName>
    </recommendedName>
</protein>
<name>A0A397IT31_9GLOM</name>